<dbReference type="EMBL" id="SRLO01000108">
    <property type="protein sequence ID" value="TNN75058.1"/>
    <property type="molecule type" value="Genomic_DNA"/>
</dbReference>
<comment type="caution">
    <text evidence="2">The sequence shown here is derived from an EMBL/GenBank/DDBJ whole genome shotgun (WGS) entry which is preliminary data.</text>
</comment>
<keyword evidence="3" id="KW-1185">Reference proteome</keyword>
<evidence type="ECO:0000256" key="1">
    <source>
        <dbReference type="SAM" id="MobiDB-lite"/>
    </source>
</evidence>
<evidence type="ECO:0000313" key="2">
    <source>
        <dbReference type="EMBL" id="TNN75058.1"/>
    </source>
</evidence>
<accession>A0A4Z2IAN6</accession>
<organism evidence="2 3">
    <name type="scientific">Liparis tanakae</name>
    <name type="common">Tanaka's snailfish</name>
    <dbReference type="NCBI Taxonomy" id="230148"/>
    <lineage>
        <taxon>Eukaryota</taxon>
        <taxon>Metazoa</taxon>
        <taxon>Chordata</taxon>
        <taxon>Craniata</taxon>
        <taxon>Vertebrata</taxon>
        <taxon>Euteleostomi</taxon>
        <taxon>Actinopterygii</taxon>
        <taxon>Neopterygii</taxon>
        <taxon>Teleostei</taxon>
        <taxon>Neoteleostei</taxon>
        <taxon>Acanthomorphata</taxon>
        <taxon>Eupercaria</taxon>
        <taxon>Perciformes</taxon>
        <taxon>Cottioidei</taxon>
        <taxon>Cottales</taxon>
        <taxon>Liparidae</taxon>
        <taxon>Liparis</taxon>
    </lineage>
</organism>
<gene>
    <name evidence="2" type="ORF">EYF80_014804</name>
</gene>
<proteinExistence type="predicted"/>
<name>A0A4Z2IAN6_9TELE</name>
<protein>
    <submittedName>
        <fullName evidence="2">Uncharacterized protein</fullName>
    </submittedName>
</protein>
<evidence type="ECO:0000313" key="3">
    <source>
        <dbReference type="Proteomes" id="UP000314294"/>
    </source>
</evidence>
<feature type="region of interest" description="Disordered" evidence="1">
    <location>
        <begin position="58"/>
        <end position="78"/>
    </location>
</feature>
<dbReference type="AlphaFoldDB" id="A0A4Z2IAN6"/>
<dbReference type="Proteomes" id="UP000314294">
    <property type="component" value="Unassembled WGS sequence"/>
</dbReference>
<reference evidence="2 3" key="1">
    <citation type="submission" date="2019-03" db="EMBL/GenBank/DDBJ databases">
        <title>First draft genome of Liparis tanakae, snailfish: a comprehensive survey of snailfish specific genes.</title>
        <authorList>
            <person name="Kim W."/>
            <person name="Song I."/>
            <person name="Jeong J.-H."/>
            <person name="Kim D."/>
            <person name="Kim S."/>
            <person name="Ryu S."/>
            <person name="Song J.Y."/>
            <person name="Lee S.K."/>
        </authorList>
    </citation>
    <scope>NUCLEOTIDE SEQUENCE [LARGE SCALE GENOMIC DNA]</scope>
    <source>
        <tissue evidence="2">Muscle</tissue>
    </source>
</reference>
<feature type="compositionally biased region" description="Basic and acidic residues" evidence="1">
    <location>
        <begin position="101"/>
        <end position="119"/>
    </location>
</feature>
<sequence length="119" mass="12510">MFSKSLNSLYCVYKYGDKVLSENAAATKLAARAEAPDILVSGRGARRTRRSVLSSSVGVTGLGLHPESGRPEPAAGADPLTHFLCAAPAHCQEEPLVQGKKRGEREGGGREGGEGEFRG</sequence>
<feature type="region of interest" description="Disordered" evidence="1">
    <location>
        <begin position="94"/>
        <end position="119"/>
    </location>
</feature>